<evidence type="ECO:0000256" key="4">
    <source>
        <dbReference type="ARBA" id="ARBA00022989"/>
    </source>
</evidence>
<proteinExistence type="predicted"/>
<dbReference type="RefSeq" id="WP_066319906.1">
    <property type="nucleotide sequence ID" value="NZ_CANLSS010000007.1"/>
</dbReference>
<evidence type="ECO:0000313" key="13">
    <source>
        <dbReference type="Proteomes" id="UP000076715"/>
    </source>
</evidence>
<feature type="transmembrane region" description="Helical" evidence="9">
    <location>
        <begin position="130"/>
        <end position="149"/>
    </location>
</feature>
<evidence type="ECO:0000256" key="8">
    <source>
        <dbReference type="PROSITE-ProRule" id="PRU01193"/>
    </source>
</evidence>
<dbReference type="PANTHER" id="PTHR22777:SF4">
    <property type="entry name" value="UPF0053 PROTEIN SLL1254"/>
    <property type="match status" value="1"/>
</dbReference>
<dbReference type="AlphaFoldDB" id="A0A162WFZ7"/>
<dbReference type="EMBL" id="LQRT01000060">
    <property type="protein sequence ID" value="KZS38070.1"/>
    <property type="molecule type" value="Genomic_DNA"/>
</dbReference>
<dbReference type="Pfam" id="PF00571">
    <property type="entry name" value="CBS"/>
    <property type="match status" value="1"/>
</dbReference>
<keyword evidence="4 8" id="KW-1133">Transmembrane helix</keyword>
<evidence type="ECO:0000313" key="12">
    <source>
        <dbReference type="EMBL" id="KZS38070.1"/>
    </source>
</evidence>
<protein>
    <submittedName>
        <fullName evidence="12">Hemolysin</fullName>
    </submittedName>
</protein>
<feature type="transmembrane region" description="Helical" evidence="9">
    <location>
        <begin position="6"/>
        <end position="28"/>
    </location>
</feature>
<feature type="transmembrane region" description="Helical" evidence="9">
    <location>
        <begin position="90"/>
        <end position="109"/>
    </location>
</feature>
<dbReference type="CDD" id="cd04590">
    <property type="entry name" value="CBS_pair_CorC_HlyC_assoc"/>
    <property type="match status" value="1"/>
</dbReference>
<evidence type="ECO:0000256" key="3">
    <source>
        <dbReference type="ARBA" id="ARBA00022737"/>
    </source>
</evidence>
<feature type="domain" description="CNNM transmembrane" evidence="11">
    <location>
        <begin position="1"/>
        <end position="188"/>
    </location>
</feature>
<feature type="transmembrane region" description="Helical" evidence="9">
    <location>
        <begin position="58"/>
        <end position="78"/>
    </location>
</feature>
<feature type="domain" description="CBS" evidence="10">
    <location>
        <begin position="272"/>
        <end position="330"/>
    </location>
</feature>
<accession>A0A162WFZ7</accession>
<evidence type="ECO:0000256" key="7">
    <source>
        <dbReference type="PROSITE-ProRule" id="PRU00703"/>
    </source>
</evidence>
<dbReference type="OrthoDB" id="9798188at2"/>
<dbReference type="Pfam" id="PF01595">
    <property type="entry name" value="CNNM"/>
    <property type="match status" value="1"/>
</dbReference>
<dbReference type="InterPro" id="IPR044751">
    <property type="entry name" value="Ion_transp-like_CBS"/>
</dbReference>
<comment type="caution">
    <text evidence="12">The sequence shown here is derived from an EMBL/GenBank/DDBJ whole genome shotgun (WGS) entry which is preliminary data.</text>
</comment>
<keyword evidence="13" id="KW-1185">Reference proteome</keyword>
<comment type="subcellular location">
    <subcellularLocation>
        <location evidence="1">Membrane</location>
        <topology evidence="1">Multi-pass membrane protein</topology>
    </subcellularLocation>
</comment>
<evidence type="ECO:0000259" key="10">
    <source>
        <dbReference type="PROSITE" id="PS51371"/>
    </source>
</evidence>
<dbReference type="InterPro" id="IPR002550">
    <property type="entry name" value="CNNM"/>
</dbReference>
<keyword evidence="2 8" id="KW-0812">Transmembrane</keyword>
<keyword evidence="3" id="KW-0677">Repeat</keyword>
<evidence type="ECO:0000256" key="1">
    <source>
        <dbReference type="ARBA" id="ARBA00004141"/>
    </source>
</evidence>
<organism evidence="12 13">
    <name type="scientific">Aquimarina aggregata</name>
    <dbReference type="NCBI Taxonomy" id="1642818"/>
    <lineage>
        <taxon>Bacteria</taxon>
        <taxon>Pseudomonadati</taxon>
        <taxon>Bacteroidota</taxon>
        <taxon>Flavobacteriia</taxon>
        <taxon>Flavobacteriales</taxon>
        <taxon>Flavobacteriaceae</taxon>
        <taxon>Aquimarina</taxon>
    </lineage>
</organism>
<evidence type="ECO:0000256" key="9">
    <source>
        <dbReference type="SAM" id="Phobius"/>
    </source>
</evidence>
<dbReference type="PANTHER" id="PTHR22777">
    <property type="entry name" value="HEMOLYSIN-RELATED"/>
    <property type="match status" value="1"/>
</dbReference>
<dbReference type="STRING" id="1642818.AWE51_18665"/>
<dbReference type="GO" id="GO:0005886">
    <property type="term" value="C:plasma membrane"/>
    <property type="evidence" value="ECO:0007669"/>
    <property type="project" value="TreeGrafter"/>
</dbReference>
<dbReference type="InterPro" id="IPR000644">
    <property type="entry name" value="CBS_dom"/>
</dbReference>
<evidence type="ECO:0000256" key="5">
    <source>
        <dbReference type="ARBA" id="ARBA00023122"/>
    </source>
</evidence>
<evidence type="ECO:0000256" key="6">
    <source>
        <dbReference type="ARBA" id="ARBA00023136"/>
    </source>
</evidence>
<evidence type="ECO:0000256" key="2">
    <source>
        <dbReference type="ARBA" id="ARBA00022692"/>
    </source>
</evidence>
<dbReference type="Proteomes" id="UP000076715">
    <property type="component" value="Unassembled WGS sequence"/>
</dbReference>
<sequence length="360" mass="40429">MTLLIIYAVLSIFFSFLCSILEAVLLSVTPTFINVKKKEGKPYATTLENLKKDVDKPLIAILTLNTIAHTVGAILVGVQAEQLPYKFEVLGINMVGIVSAIMTMLILVVSEIIPKTIGATFWKQLGNFTSKALIVLIAPLKYTGILWLLQLTTKLIGGKGHHGSVLSREDFTAMADIAEEEGVFAKSESKVIRNLLNFEAILVKHIMTPRTVLKIASEGQNVQEFFEANKELRFSRIPVYKDKLDDITGYVLKDEVYKEMAEDNHNKKLGELKRQLFIVDRNMAVPSLFEKLVEQREHVALVVDEYGSVSGLVSMEDVIETLLGLEIMDESDTDKNMQELARKNWEKRAKRLGILDDTEE</sequence>
<gene>
    <name evidence="12" type="ORF">AWE51_18665</name>
</gene>
<name>A0A162WFZ7_9FLAO</name>
<dbReference type="Gene3D" id="3.10.580.10">
    <property type="entry name" value="CBS-domain"/>
    <property type="match status" value="1"/>
</dbReference>
<reference evidence="12 13" key="1">
    <citation type="submission" date="2016-01" db="EMBL/GenBank/DDBJ databases">
        <title>The draft genome sequence of Aquimarina sp. RZW4-3-2.</title>
        <authorList>
            <person name="Wang Y."/>
        </authorList>
    </citation>
    <scope>NUCLEOTIDE SEQUENCE [LARGE SCALE GENOMIC DNA]</scope>
    <source>
        <strain evidence="12 13">RZW4-3-2</strain>
    </source>
</reference>
<dbReference type="InterPro" id="IPR046342">
    <property type="entry name" value="CBS_dom_sf"/>
</dbReference>
<dbReference type="PROSITE" id="PS51846">
    <property type="entry name" value="CNNM"/>
    <property type="match status" value="1"/>
</dbReference>
<keyword evidence="6 8" id="KW-0472">Membrane</keyword>
<keyword evidence="5 7" id="KW-0129">CBS domain</keyword>
<evidence type="ECO:0000259" key="11">
    <source>
        <dbReference type="PROSITE" id="PS51846"/>
    </source>
</evidence>
<dbReference type="SUPFAM" id="SSF54631">
    <property type="entry name" value="CBS-domain pair"/>
    <property type="match status" value="1"/>
</dbReference>
<dbReference type="PROSITE" id="PS51371">
    <property type="entry name" value="CBS"/>
    <property type="match status" value="1"/>
</dbReference>